<reference evidence="2 3" key="1">
    <citation type="submission" date="2019-04" db="EMBL/GenBank/DDBJ databases">
        <title>Genome of a novel bacterium Candidatus Jettenia ecosi reconstructed from metagenome of an anammox bioreactor.</title>
        <authorList>
            <person name="Mardanov A.V."/>
            <person name="Beletsky A.V."/>
            <person name="Ravin N.V."/>
            <person name="Botchkova E.A."/>
            <person name="Litti Y.V."/>
            <person name="Nozhevnikova A.N."/>
        </authorList>
    </citation>
    <scope>NUCLEOTIDE SEQUENCE [LARGE SCALE GENOMIC DNA]</scope>
    <source>
        <strain evidence="2">J2</strain>
    </source>
</reference>
<feature type="coiled-coil region" evidence="1">
    <location>
        <begin position="329"/>
        <end position="356"/>
    </location>
</feature>
<gene>
    <name evidence="2" type="ORF">JETT_2703</name>
</gene>
<name>A0A533Q8T2_9BACT</name>
<dbReference type="EMBL" id="SULG01000066">
    <property type="protein sequence ID" value="TLD41015.1"/>
    <property type="molecule type" value="Genomic_DNA"/>
</dbReference>
<organism evidence="2 3">
    <name type="scientific">Candidatus Jettenia ecosi</name>
    <dbReference type="NCBI Taxonomy" id="2494326"/>
    <lineage>
        <taxon>Bacteria</taxon>
        <taxon>Pseudomonadati</taxon>
        <taxon>Planctomycetota</taxon>
        <taxon>Candidatus Brocadiia</taxon>
        <taxon>Candidatus Brocadiales</taxon>
        <taxon>Candidatus Brocadiaceae</taxon>
        <taxon>Candidatus Jettenia</taxon>
    </lineage>
</organism>
<feature type="coiled-coil region" evidence="1">
    <location>
        <begin position="260"/>
        <end position="300"/>
    </location>
</feature>
<evidence type="ECO:0000313" key="3">
    <source>
        <dbReference type="Proteomes" id="UP000319783"/>
    </source>
</evidence>
<dbReference type="AlphaFoldDB" id="A0A533Q8T2"/>
<keyword evidence="1" id="KW-0175">Coiled coil</keyword>
<evidence type="ECO:0000313" key="2">
    <source>
        <dbReference type="EMBL" id="TLD41015.1"/>
    </source>
</evidence>
<dbReference type="Proteomes" id="UP000319783">
    <property type="component" value="Unassembled WGS sequence"/>
</dbReference>
<sequence>MSEYQYYEFRTIDRPLTEIQKSKISSLSSRARVTSHSASFVYNYGDFRGNPEQLMRDYFDVMLYMANWGSSRLMFRIPQSLIDVKKAGRYCISEEISKITTKEHVIFDLNFHDEELAEWTEGEGWLDELVGLREELIQGDFRMLYLAWLKAAENALGLEDVDEDILEPPVPTGLNKLSSALKSLVRFFGIDEVMLAVAAQRSEDRKQDSLQLEEWVEKLPTKEQHEFLIRLSRGEPNLSVLLNRRLHELANKVQSFKESIDSGQRTIAELIRAAEEWRDRKQKEKQRKVELARKRRLEELGGKENEIWQQVESLIEEKKSKSYDSALALLKDMRELAEYRGKLEEFKERIAEIQQTYSNRPALRDRIRHAKLI</sequence>
<proteinExistence type="predicted"/>
<protein>
    <submittedName>
        <fullName evidence="2">Uncharacterized protein</fullName>
    </submittedName>
</protein>
<comment type="caution">
    <text evidence="2">The sequence shown here is derived from an EMBL/GenBank/DDBJ whole genome shotgun (WGS) entry which is preliminary data.</text>
</comment>
<evidence type="ECO:0000256" key="1">
    <source>
        <dbReference type="SAM" id="Coils"/>
    </source>
</evidence>
<accession>A0A533Q8T2</accession>